<feature type="transmembrane region" description="Helical" evidence="1">
    <location>
        <begin position="116"/>
        <end position="136"/>
    </location>
</feature>
<evidence type="ECO:0000313" key="2">
    <source>
        <dbReference type="EMBL" id="ONH30720.1"/>
    </source>
</evidence>
<dbReference type="InterPro" id="IPR021517">
    <property type="entry name" value="DUF3180"/>
</dbReference>
<dbReference type="OrthoDB" id="3825558at2"/>
<organism evidence="2 3">
    <name type="scientific">Pseudofrankia asymbiotica</name>
    <dbReference type="NCBI Taxonomy" id="1834516"/>
    <lineage>
        <taxon>Bacteria</taxon>
        <taxon>Bacillati</taxon>
        <taxon>Actinomycetota</taxon>
        <taxon>Actinomycetes</taxon>
        <taxon>Frankiales</taxon>
        <taxon>Frankiaceae</taxon>
        <taxon>Pseudofrankia</taxon>
    </lineage>
</organism>
<sequence>MRPTRARDLVGAAVVAGVLAYLLLVLTYRSLPQLPRTGPLSVFIVALLEVQTASITRRRLAGRPGTKPIMPITVARLAVLAKASSLTAAVMAGGWAALLGYTASRTDEFGTASADLVTAGLGLGSALSLIAAALLLEHVCRVRHR</sequence>
<keyword evidence="1" id="KW-1133">Transmembrane helix</keyword>
<name>A0A1V2ICH2_9ACTN</name>
<reference evidence="3" key="1">
    <citation type="submission" date="2016-10" db="EMBL/GenBank/DDBJ databases">
        <title>Frankia sp. NRRL B-16386 Genome sequencing.</title>
        <authorList>
            <person name="Ghodhbane-Gtari F."/>
            <person name="Swanson E."/>
            <person name="Gueddou A."/>
            <person name="Hezbri K."/>
            <person name="Ktari K."/>
            <person name="Nouioui I."/>
            <person name="Morris K."/>
            <person name="Simpson S."/>
            <person name="Abebe-Akele F."/>
            <person name="Thomas K."/>
            <person name="Gtari M."/>
            <person name="Tisa L.S."/>
        </authorList>
    </citation>
    <scope>NUCLEOTIDE SEQUENCE [LARGE SCALE GENOMIC DNA]</scope>
    <source>
        <strain evidence="3">NRRL B-16386</strain>
    </source>
</reference>
<proteinExistence type="predicted"/>
<keyword evidence="3" id="KW-1185">Reference proteome</keyword>
<dbReference type="Pfam" id="PF11377">
    <property type="entry name" value="DUF3180"/>
    <property type="match status" value="1"/>
</dbReference>
<evidence type="ECO:0008006" key="4">
    <source>
        <dbReference type="Google" id="ProtNLM"/>
    </source>
</evidence>
<feature type="transmembrane region" description="Helical" evidence="1">
    <location>
        <begin position="77"/>
        <end position="96"/>
    </location>
</feature>
<feature type="transmembrane region" description="Helical" evidence="1">
    <location>
        <begin position="40"/>
        <end position="56"/>
    </location>
</feature>
<dbReference type="Proteomes" id="UP000188929">
    <property type="component" value="Unassembled WGS sequence"/>
</dbReference>
<keyword evidence="1" id="KW-0812">Transmembrane</keyword>
<keyword evidence="1" id="KW-0472">Membrane</keyword>
<gene>
    <name evidence="2" type="ORF">BL253_12470</name>
</gene>
<dbReference type="EMBL" id="MOMC01000023">
    <property type="protein sequence ID" value="ONH30720.1"/>
    <property type="molecule type" value="Genomic_DNA"/>
</dbReference>
<dbReference type="STRING" id="1834516.BL253_12470"/>
<evidence type="ECO:0000256" key="1">
    <source>
        <dbReference type="SAM" id="Phobius"/>
    </source>
</evidence>
<evidence type="ECO:0000313" key="3">
    <source>
        <dbReference type="Proteomes" id="UP000188929"/>
    </source>
</evidence>
<dbReference type="AlphaFoldDB" id="A0A1V2ICH2"/>
<feature type="transmembrane region" description="Helical" evidence="1">
    <location>
        <begin position="9"/>
        <end position="28"/>
    </location>
</feature>
<dbReference type="RefSeq" id="WP_076816620.1">
    <property type="nucleotide sequence ID" value="NZ_MOMC01000023.1"/>
</dbReference>
<accession>A0A1V2ICH2</accession>
<protein>
    <recommendedName>
        <fullName evidence="4">DUF3180 domain-containing protein</fullName>
    </recommendedName>
</protein>
<comment type="caution">
    <text evidence="2">The sequence shown here is derived from an EMBL/GenBank/DDBJ whole genome shotgun (WGS) entry which is preliminary data.</text>
</comment>